<dbReference type="CDD" id="cd11064">
    <property type="entry name" value="CYP86A"/>
    <property type="match status" value="1"/>
</dbReference>
<dbReference type="Gene3D" id="1.10.630.10">
    <property type="entry name" value="Cytochrome P450"/>
    <property type="match status" value="1"/>
</dbReference>
<evidence type="ECO:0000313" key="7">
    <source>
        <dbReference type="EMBL" id="PWA97992.1"/>
    </source>
</evidence>
<evidence type="ECO:0000256" key="2">
    <source>
        <dbReference type="ARBA" id="ARBA00010617"/>
    </source>
</evidence>
<organism evidence="7 8">
    <name type="scientific">Artemisia annua</name>
    <name type="common">Sweet wormwood</name>
    <dbReference type="NCBI Taxonomy" id="35608"/>
    <lineage>
        <taxon>Eukaryota</taxon>
        <taxon>Viridiplantae</taxon>
        <taxon>Streptophyta</taxon>
        <taxon>Embryophyta</taxon>
        <taxon>Tracheophyta</taxon>
        <taxon>Spermatophyta</taxon>
        <taxon>Magnoliopsida</taxon>
        <taxon>eudicotyledons</taxon>
        <taxon>Gunneridae</taxon>
        <taxon>Pentapetalae</taxon>
        <taxon>asterids</taxon>
        <taxon>campanulids</taxon>
        <taxon>Asterales</taxon>
        <taxon>Asteraceae</taxon>
        <taxon>Asteroideae</taxon>
        <taxon>Anthemideae</taxon>
        <taxon>Artemisiinae</taxon>
        <taxon>Artemisia</taxon>
    </lineage>
</organism>
<dbReference type="SUPFAM" id="SSF48264">
    <property type="entry name" value="Cytochrome P450"/>
    <property type="match status" value="1"/>
</dbReference>
<comment type="cofactor">
    <cofactor evidence="1 6">
        <name>heme</name>
        <dbReference type="ChEBI" id="CHEBI:30413"/>
    </cofactor>
</comment>
<dbReference type="STRING" id="35608.A0A2U1QJ32"/>
<gene>
    <name evidence="7" type="ORF">CTI12_AA024540</name>
</gene>
<sequence length="569" mass="64967">MKKYHPTAGTVFDLLMNLDRLHHYMTDLAEKYKTYRLINLFHGEVHTSDPANVEYILKTNFKNYGKGKHNHSVMEDLLGDGIFTVDGELWRQQRKVASNEFSTKVLRDFSSKIFMENAIKLGNIMSKAANSKQILDINDLFMKATMDSIFKVGFGINLDNLSGPSGEGVRFSRAFDEANTLVFRRFVDITWKIKKFLNIGSEAVLKKNMKVIDEFIYKVIQIKIEQMHNLKDEFLFNRDDVLSRFVQINDRDPKYLRDIILNFVLAGKDPIAITMCWFIYMLCKHPEVQEEVAKEIKEATNTLEEVTNVADFAARLSDEALEKMQYLHAALTETIRLYPALPVDPKICFSDDVLPDGCNVKKGDVVAYMPYAMGKMKFIWGDDAPEFKPRRWLDHNGRFHPENPFKFTAFQAGPRTCLGREFAYRQLKIFSSVLLGCFMFKLSDETKIPKYKISINLHIDGPLPVRVFSRFPYPRNTFLLWQDQSPEVVAMLITSSGLTTSISLGKPAQMESRKTVLVTSGLSKVAIDPKGFIGIRSVADAVEYLHSGKTNGNVVVCIDPSFSQQMAKL</sequence>
<reference evidence="7 8" key="1">
    <citation type="journal article" date="2018" name="Mol. Plant">
        <title>The genome of Artemisia annua provides insight into the evolution of Asteraceae family and artemisinin biosynthesis.</title>
        <authorList>
            <person name="Shen Q."/>
            <person name="Zhang L."/>
            <person name="Liao Z."/>
            <person name="Wang S."/>
            <person name="Yan T."/>
            <person name="Shi P."/>
            <person name="Liu M."/>
            <person name="Fu X."/>
            <person name="Pan Q."/>
            <person name="Wang Y."/>
            <person name="Lv Z."/>
            <person name="Lu X."/>
            <person name="Zhang F."/>
            <person name="Jiang W."/>
            <person name="Ma Y."/>
            <person name="Chen M."/>
            <person name="Hao X."/>
            <person name="Li L."/>
            <person name="Tang Y."/>
            <person name="Lv G."/>
            <person name="Zhou Y."/>
            <person name="Sun X."/>
            <person name="Brodelius P.E."/>
            <person name="Rose J.K.C."/>
            <person name="Tang K."/>
        </authorList>
    </citation>
    <scope>NUCLEOTIDE SEQUENCE [LARGE SCALE GENOMIC DNA]</scope>
    <source>
        <strain evidence="8">cv. Huhao1</strain>
        <tissue evidence="7">Leaf</tissue>
    </source>
</reference>
<dbReference type="PRINTS" id="PR00385">
    <property type="entry name" value="P450"/>
</dbReference>
<accession>A0A2U1QJ32</accession>
<evidence type="ECO:0000256" key="3">
    <source>
        <dbReference type="ARBA" id="ARBA00022723"/>
    </source>
</evidence>
<dbReference type="GO" id="GO:0005506">
    <property type="term" value="F:iron ion binding"/>
    <property type="evidence" value="ECO:0007669"/>
    <property type="project" value="InterPro"/>
</dbReference>
<dbReference type="OrthoDB" id="1470350at2759"/>
<dbReference type="Pfam" id="PF00067">
    <property type="entry name" value="p450"/>
    <property type="match status" value="1"/>
</dbReference>
<evidence type="ECO:0000256" key="6">
    <source>
        <dbReference type="PIRSR" id="PIRSR602401-1"/>
    </source>
</evidence>
<protein>
    <submittedName>
        <fullName evidence="7">Cytochrome P450</fullName>
    </submittedName>
</protein>
<dbReference type="InterPro" id="IPR001128">
    <property type="entry name" value="Cyt_P450"/>
</dbReference>
<evidence type="ECO:0000256" key="1">
    <source>
        <dbReference type="ARBA" id="ARBA00001971"/>
    </source>
</evidence>
<dbReference type="PRINTS" id="PR00463">
    <property type="entry name" value="EP450I"/>
</dbReference>
<name>A0A2U1QJ32_ARTAN</name>
<dbReference type="AlphaFoldDB" id="A0A2U1QJ32"/>
<keyword evidence="6" id="KW-0349">Heme</keyword>
<dbReference type="GO" id="GO:0020037">
    <property type="term" value="F:heme binding"/>
    <property type="evidence" value="ECO:0007669"/>
    <property type="project" value="InterPro"/>
</dbReference>
<evidence type="ECO:0000256" key="5">
    <source>
        <dbReference type="ARBA" id="ARBA00023004"/>
    </source>
</evidence>
<keyword evidence="5 6" id="KW-0408">Iron</keyword>
<feature type="binding site" description="axial binding residue" evidence="6">
    <location>
        <position position="417"/>
    </location>
    <ligand>
        <name>heme</name>
        <dbReference type="ChEBI" id="CHEBI:30413"/>
    </ligand>
    <ligandPart>
        <name>Fe</name>
        <dbReference type="ChEBI" id="CHEBI:18248"/>
    </ligandPart>
</feature>
<evidence type="ECO:0000313" key="8">
    <source>
        <dbReference type="Proteomes" id="UP000245207"/>
    </source>
</evidence>
<dbReference type="GO" id="GO:0016705">
    <property type="term" value="F:oxidoreductase activity, acting on paired donors, with incorporation or reduction of molecular oxygen"/>
    <property type="evidence" value="ECO:0007669"/>
    <property type="project" value="InterPro"/>
</dbReference>
<comment type="caution">
    <text evidence="7">The sequence shown here is derived from an EMBL/GenBank/DDBJ whole genome shotgun (WGS) entry which is preliminary data.</text>
</comment>
<keyword evidence="4" id="KW-0560">Oxidoreductase</keyword>
<keyword evidence="3 6" id="KW-0479">Metal-binding</keyword>
<dbReference type="EMBL" id="PKPP01000090">
    <property type="protein sequence ID" value="PWA97992.1"/>
    <property type="molecule type" value="Genomic_DNA"/>
</dbReference>
<evidence type="ECO:0000256" key="4">
    <source>
        <dbReference type="ARBA" id="ARBA00023002"/>
    </source>
</evidence>
<proteinExistence type="inferred from homology"/>
<dbReference type="Proteomes" id="UP000245207">
    <property type="component" value="Unassembled WGS sequence"/>
</dbReference>
<dbReference type="PANTHER" id="PTHR24296">
    <property type="entry name" value="CYTOCHROME P450"/>
    <property type="match status" value="1"/>
</dbReference>
<dbReference type="GO" id="GO:0004497">
    <property type="term" value="F:monooxygenase activity"/>
    <property type="evidence" value="ECO:0007669"/>
    <property type="project" value="InterPro"/>
</dbReference>
<dbReference type="InterPro" id="IPR036396">
    <property type="entry name" value="Cyt_P450_sf"/>
</dbReference>
<keyword evidence="8" id="KW-1185">Reference proteome</keyword>
<comment type="similarity">
    <text evidence="2">Belongs to the cytochrome P450 family.</text>
</comment>
<dbReference type="InterPro" id="IPR002401">
    <property type="entry name" value="Cyt_P450_E_grp-I"/>
</dbReference>